<gene>
    <name evidence="2" type="ORF">C7N83_11990</name>
    <name evidence="3" type="ORF">C7N83_12005</name>
</gene>
<evidence type="ECO:0000313" key="4">
    <source>
        <dbReference type="Proteomes" id="UP000241868"/>
    </source>
</evidence>
<evidence type="ECO:0000256" key="1">
    <source>
        <dbReference type="SAM" id="MobiDB-lite"/>
    </source>
</evidence>
<proteinExistence type="predicted"/>
<dbReference type="EMBL" id="PXYY01000105">
    <property type="protein sequence ID" value="PSJ79462.1"/>
    <property type="molecule type" value="Genomic_DNA"/>
</dbReference>
<comment type="caution">
    <text evidence="3">The sequence shown here is derived from an EMBL/GenBank/DDBJ whole genome shotgun (WGS) entry which is preliminary data.</text>
</comment>
<evidence type="ECO:0000313" key="2">
    <source>
        <dbReference type="EMBL" id="PSJ79462.1"/>
    </source>
</evidence>
<protein>
    <submittedName>
        <fullName evidence="3">Uncharacterized protein</fullName>
    </submittedName>
</protein>
<keyword evidence="4" id="KW-1185">Reference proteome</keyword>
<name>A0A2P7TXK7_9NEIS</name>
<feature type="compositionally biased region" description="Polar residues" evidence="1">
    <location>
        <begin position="16"/>
        <end position="26"/>
    </location>
</feature>
<dbReference type="EMBL" id="PXYY01000105">
    <property type="protein sequence ID" value="PSJ79464.1"/>
    <property type="molecule type" value="Genomic_DNA"/>
</dbReference>
<feature type="region of interest" description="Disordered" evidence="1">
    <location>
        <begin position="1"/>
        <end position="34"/>
    </location>
</feature>
<reference evidence="3 4" key="1">
    <citation type="submission" date="2018-03" db="EMBL/GenBank/DDBJ databases">
        <title>Neisseria weixii sp. nov., isolated from the intestinal contents of Tibetan Plateau pika (Ochotona curzoniae) in Yushu, Qinghai Province, China.</title>
        <authorList>
            <person name="Gui Z."/>
        </authorList>
    </citation>
    <scope>NUCLEOTIDE SEQUENCE [LARGE SCALE GENOMIC DNA]</scope>
    <source>
        <strain evidence="3 4">ATCC 51483</strain>
    </source>
</reference>
<dbReference type="AlphaFoldDB" id="A0A2P7TXK7"/>
<sequence>MQGAPVSDGLNLYQAPGSNTVQSRGITESADASDRQAVKKRLAKKYAKDGDFSKVPAAFPLTAPISRIILLP</sequence>
<organism evidence="3 4">
    <name type="scientific">Neisseria iguanae</name>
    <dbReference type="NCBI Taxonomy" id="90242"/>
    <lineage>
        <taxon>Bacteria</taxon>
        <taxon>Pseudomonadati</taxon>
        <taxon>Pseudomonadota</taxon>
        <taxon>Betaproteobacteria</taxon>
        <taxon>Neisseriales</taxon>
        <taxon>Neisseriaceae</taxon>
        <taxon>Neisseria</taxon>
    </lineage>
</organism>
<evidence type="ECO:0000313" key="3">
    <source>
        <dbReference type="EMBL" id="PSJ79464.1"/>
    </source>
</evidence>
<dbReference type="Proteomes" id="UP000241868">
    <property type="component" value="Unassembled WGS sequence"/>
</dbReference>
<accession>A0A2P7TXK7</accession>